<keyword evidence="4" id="KW-1015">Disulfide bond</keyword>
<dbReference type="InterPro" id="IPR028146">
    <property type="entry name" value="PRKCSH_N"/>
</dbReference>
<dbReference type="GO" id="GO:0005509">
    <property type="term" value="F:calcium ion binding"/>
    <property type="evidence" value="ECO:0007669"/>
    <property type="project" value="InterPro"/>
</dbReference>
<evidence type="ECO:0000256" key="2">
    <source>
        <dbReference type="ARBA" id="ARBA00022729"/>
    </source>
</evidence>
<dbReference type="PROSITE" id="PS50222">
    <property type="entry name" value="EF_HAND_2"/>
    <property type="match status" value="1"/>
</dbReference>
<feature type="compositionally biased region" description="Basic and acidic residues" evidence="6">
    <location>
        <begin position="66"/>
        <end position="75"/>
    </location>
</feature>
<feature type="compositionally biased region" description="Low complexity" evidence="6">
    <location>
        <begin position="129"/>
        <end position="139"/>
    </location>
</feature>
<dbReference type="InterPro" id="IPR011992">
    <property type="entry name" value="EF-hand-dom_pair"/>
</dbReference>
<accession>A0A914I226</accession>
<dbReference type="PROSITE" id="PS51914">
    <property type="entry name" value="MRH"/>
    <property type="match status" value="1"/>
</dbReference>
<dbReference type="PANTHER" id="PTHR12630:SF1">
    <property type="entry name" value="GLUCOSIDASE 2 SUBUNIT BETA"/>
    <property type="match status" value="1"/>
</dbReference>
<dbReference type="CDD" id="cd00051">
    <property type="entry name" value="EFh"/>
    <property type="match status" value="1"/>
</dbReference>
<dbReference type="SUPFAM" id="SSF47473">
    <property type="entry name" value="EF-hand"/>
    <property type="match status" value="1"/>
</dbReference>
<dbReference type="AlphaFoldDB" id="A0A914I226"/>
<proteinExistence type="predicted"/>
<feature type="region of interest" description="Disordered" evidence="6">
    <location>
        <begin position="235"/>
        <end position="260"/>
    </location>
</feature>
<feature type="region of interest" description="Disordered" evidence="6">
    <location>
        <begin position="65"/>
        <end position="139"/>
    </location>
</feature>
<keyword evidence="2" id="KW-0732">Signal</keyword>
<evidence type="ECO:0000259" key="8">
    <source>
        <dbReference type="PROSITE" id="PS51914"/>
    </source>
</evidence>
<feature type="compositionally biased region" description="Low complexity" evidence="6">
    <location>
        <begin position="315"/>
        <end position="326"/>
    </location>
</feature>
<dbReference type="Proteomes" id="UP000887572">
    <property type="component" value="Unplaced"/>
</dbReference>
<feature type="domain" description="MRH" evidence="8">
    <location>
        <begin position="1040"/>
        <end position="1142"/>
    </location>
</feature>
<protein>
    <recommendedName>
        <fullName evidence="1">Glucosidase 2 subunit beta</fullName>
    </recommendedName>
</protein>
<dbReference type="InterPro" id="IPR002048">
    <property type="entry name" value="EF_hand_dom"/>
</dbReference>
<feature type="region of interest" description="Disordered" evidence="6">
    <location>
        <begin position="15"/>
        <end position="40"/>
    </location>
</feature>
<feature type="region of interest" description="Disordered" evidence="6">
    <location>
        <begin position="314"/>
        <end position="339"/>
    </location>
</feature>
<dbReference type="InterPro" id="IPR009011">
    <property type="entry name" value="Man6P_isomerase_rcpt-bd_dom_sf"/>
</dbReference>
<evidence type="ECO:0000256" key="6">
    <source>
        <dbReference type="SAM" id="MobiDB-lite"/>
    </source>
</evidence>
<evidence type="ECO:0000259" key="7">
    <source>
        <dbReference type="PROSITE" id="PS50222"/>
    </source>
</evidence>
<evidence type="ECO:0000313" key="10">
    <source>
        <dbReference type="WBParaSite" id="Gr19_v10_g6147.t1"/>
    </source>
</evidence>
<feature type="compositionally biased region" description="Low complexity" evidence="6">
    <location>
        <begin position="560"/>
        <end position="572"/>
    </location>
</feature>
<evidence type="ECO:0000256" key="3">
    <source>
        <dbReference type="ARBA" id="ARBA00022824"/>
    </source>
</evidence>
<sequence length="1153" mass="125381">MHKMFFYSELMMMHSSQDPSNSYPQHCNNNNAHQSPEGTTALPPEAVVAQQMISANVALLQNGGVKNEEVKKESTGEEESDDEEMEDEEVEDDDEEEEEEEEEESASGEEERQRHAAAGPTEGPKMHMAEPGAVAGAGTAPAGGELQTIRANLQILNHQMALLMRTLNVASCTCAECQDAQRVQHCVALPAANGNSSQLQQLHAAGLNMGGTSGGISSFAPGTPHNLQQQHQNLFSASSGGGTDVGSAGDSAPRGRRSKYCTPEEKKAVASYVQCHGATAAARKFNIPPAVAAYYHRKEFKKQGVAARRSSVSVHHAQQGQQLQAGDGTKVELGDGQQGDESGMEQIGQLWQNNYGGGYLRGRGRGRPKLIGDELDAELVEYIVQLKQTNPRAHITAAQALVIARKYIAEKAPGLLEENGGQVKLKITWAMKLVTRVQEREREIQLGLPAGSLQNLPLSGSAFSNAAVGGDQQQSSASSALVNELLGQNLMGNQQIDVNALLAAAAAENPQQIDLNDAAVLNLLGMAAGGSDLFSSNGGGGGTGMSHEHPGCTSTGVGGQSTSSAAAAALQQQQNQRYKQELAESDEAIRQLLSSLQGGGAEHVGGAVQHQHQQRARDGAAGAELSVADLSGHVLKQNAMRLNNNKNCLPLLIVFLTLHIILICSKEEKKDSTRPRGVSPQLAPLYQERAEFECLDGKKRIPFEQVNDDYCDCADGSDEPGTSACKNGQFYCANFGFQPQTLPTGRVNDFICDCCDGSDEWDSGIDCPNLCDALGSKAREQAKQSAEVQAAGYAKRRELAKEGAKMLEEKKLEAEKTKNELEELTELKKGAEEAKKEVEELEKEAKDSQEKEWEEAKKELVRLQAEEMFGKMEKDGDGKISSDELKRFAGFADGGDSSERAKELLKDLFKEDSEGGGDEQIDNTLLNFDAFLEKFEMAKEFVEEITEEEAKSAATTTAPEADEDKRSAEEEDDKSEESDDETRKKYDQQTRQLIEKAEEARKEYNEIADKVSDLERTVRDSESFLNVEFGADNAWAPLKGKCAELTTAQYVYILCMFDRTVQKERNGHAEISLGHWGKWAGPEDGNKFKAQLYEHGQTCWNGPERSTFVQFECGEELQLVDASEPSKCEYHFLAKSPTACADPEELKGEHAEL</sequence>
<dbReference type="Gene3D" id="1.10.238.10">
    <property type="entry name" value="EF-hand"/>
    <property type="match status" value="1"/>
</dbReference>
<dbReference type="PANTHER" id="PTHR12630">
    <property type="entry name" value="N-LINKED OLIGOSACCHARIDE PROCESSING"/>
    <property type="match status" value="1"/>
</dbReference>
<feature type="region of interest" description="Disordered" evidence="6">
    <location>
        <begin position="538"/>
        <end position="572"/>
    </location>
</feature>
<dbReference type="InterPro" id="IPR002172">
    <property type="entry name" value="LDrepeatLR_classA_rpt"/>
</dbReference>
<feature type="region of interest" description="Disordered" evidence="6">
    <location>
        <begin position="945"/>
        <end position="988"/>
    </location>
</feature>
<feature type="compositionally biased region" description="Acidic residues" evidence="6">
    <location>
        <begin position="969"/>
        <end position="980"/>
    </location>
</feature>
<reference evidence="10" key="1">
    <citation type="submission" date="2022-11" db="UniProtKB">
        <authorList>
            <consortium name="WormBaseParasite"/>
        </authorList>
    </citation>
    <scope>IDENTIFICATION</scope>
</reference>
<evidence type="ECO:0000256" key="4">
    <source>
        <dbReference type="ARBA" id="ARBA00023157"/>
    </source>
</evidence>
<dbReference type="InterPro" id="IPR036607">
    <property type="entry name" value="PRKCSH"/>
</dbReference>
<dbReference type="GO" id="GO:0017177">
    <property type="term" value="C:glucosidase II complex"/>
    <property type="evidence" value="ECO:0007669"/>
    <property type="project" value="TreeGrafter"/>
</dbReference>
<keyword evidence="3" id="KW-0256">Endoplasmic reticulum</keyword>
<name>A0A914I226_GLORO</name>
<keyword evidence="9" id="KW-1185">Reference proteome</keyword>
<feature type="domain" description="EF-hand" evidence="7">
    <location>
        <begin position="860"/>
        <end position="895"/>
    </location>
</feature>
<feature type="compositionally biased region" description="Polar residues" evidence="6">
    <location>
        <begin position="15"/>
        <end position="38"/>
    </location>
</feature>
<dbReference type="Pfam" id="PF13015">
    <property type="entry name" value="PRKCSH_1"/>
    <property type="match status" value="1"/>
</dbReference>
<dbReference type="CDD" id="cd00112">
    <property type="entry name" value="LDLa"/>
    <property type="match status" value="1"/>
</dbReference>
<dbReference type="InterPro" id="IPR044865">
    <property type="entry name" value="MRH_dom"/>
</dbReference>
<feature type="compositionally biased region" description="Acidic residues" evidence="6">
    <location>
        <begin position="76"/>
        <end position="108"/>
    </location>
</feature>
<dbReference type="SUPFAM" id="SSF50911">
    <property type="entry name" value="Mannose 6-phosphate receptor domain"/>
    <property type="match status" value="1"/>
</dbReference>
<feature type="coiled-coil region" evidence="5">
    <location>
        <begin position="797"/>
        <end position="866"/>
    </location>
</feature>
<evidence type="ECO:0000313" key="9">
    <source>
        <dbReference type="Proteomes" id="UP000887572"/>
    </source>
</evidence>
<dbReference type="Gene3D" id="2.70.130.10">
    <property type="entry name" value="Mannose-6-phosphate receptor binding domain"/>
    <property type="match status" value="1"/>
</dbReference>
<keyword evidence="5" id="KW-0175">Coiled coil</keyword>
<dbReference type="Pfam" id="PF12999">
    <property type="entry name" value="PRKCSH-like"/>
    <property type="match status" value="1"/>
</dbReference>
<dbReference type="InterPro" id="IPR039794">
    <property type="entry name" value="Gtb1-like"/>
</dbReference>
<dbReference type="GO" id="GO:0006491">
    <property type="term" value="P:N-glycan processing"/>
    <property type="evidence" value="ECO:0007669"/>
    <property type="project" value="TreeGrafter"/>
</dbReference>
<organism evidence="9 10">
    <name type="scientific">Globodera rostochiensis</name>
    <name type="common">Golden nematode worm</name>
    <name type="synonym">Heterodera rostochiensis</name>
    <dbReference type="NCBI Taxonomy" id="31243"/>
    <lineage>
        <taxon>Eukaryota</taxon>
        <taxon>Metazoa</taxon>
        <taxon>Ecdysozoa</taxon>
        <taxon>Nematoda</taxon>
        <taxon>Chromadorea</taxon>
        <taxon>Rhabditida</taxon>
        <taxon>Tylenchina</taxon>
        <taxon>Tylenchomorpha</taxon>
        <taxon>Tylenchoidea</taxon>
        <taxon>Heteroderidae</taxon>
        <taxon>Heteroderinae</taxon>
        <taxon>Globodera</taxon>
    </lineage>
</organism>
<dbReference type="WBParaSite" id="Gr19_v10_g6147.t1">
    <property type="protein sequence ID" value="Gr19_v10_g6147.t1"/>
    <property type="gene ID" value="Gr19_v10_g6147"/>
</dbReference>
<evidence type="ECO:0000256" key="5">
    <source>
        <dbReference type="SAM" id="Coils"/>
    </source>
</evidence>
<evidence type="ECO:0000256" key="1">
    <source>
        <dbReference type="ARBA" id="ARBA00022387"/>
    </source>
</evidence>